<dbReference type="EMBL" id="JASNUO010000017">
    <property type="protein sequence ID" value="MDK4248649.1"/>
    <property type="molecule type" value="Genomic_DNA"/>
</dbReference>
<name>A0ABT7FSR8_9CORY</name>
<dbReference type="Pfam" id="PF06314">
    <property type="entry name" value="ADC"/>
    <property type="match status" value="1"/>
</dbReference>
<dbReference type="Proteomes" id="UP001239414">
    <property type="component" value="Unassembled WGS sequence"/>
</dbReference>
<comment type="caution">
    <text evidence="1">The sequence shown here is derived from an EMBL/GenBank/DDBJ whole genome shotgun (WGS) entry which is preliminary data.</text>
</comment>
<proteinExistence type="predicted"/>
<protein>
    <submittedName>
        <fullName evidence="1">Acetoacetate decarboxylase family protein</fullName>
    </submittedName>
</protein>
<dbReference type="RefSeq" id="WP_284612890.1">
    <property type="nucleotide sequence ID" value="NZ_JASNUO010000017.1"/>
</dbReference>
<dbReference type="InterPro" id="IPR010451">
    <property type="entry name" value="Acetoacetate_decarboxylase"/>
</dbReference>
<keyword evidence="2" id="KW-1185">Reference proteome</keyword>
<sequence>MIRGRRVLLPNIVKSTNTTFSCHVQDGLVDFEQLSDLSTPDDCAQQLSVDHFFVTFSTVSSNFNGVDYVDYNEVIIKVPVIVADRPFIFPPRTYVDNELSLVRGYQLGFNKYMAVVDKFVEDRVTFDGIGLQLAATVHSDEPMEETAELAAATGGFVLSDDGAAMGLVVSDYRQNTDTGWVGADGGGAVSGRSFDVKAARLTTDHFVLHRATAL</sequence>
<accession>A0ABT7FSR8</accession>
<reference evidence="1 2" key="1">
    <citation type="submission" date="2023-05" db="EMBL/GenBank/DDBJ databases">
        <title>Metabolic capabilities are highly conserved among human nasal-associated Corynebacterium species in pangenomic analyses.</title>
        <authorList>
            <person name="Tran T.H."/>
            <person name="Roberts A.Q."/>
            <person name="Escapa I.F."/>
            <person name="Gao W."/>
            <person name="Conlan S."/>
            <person name="Kong H."/>
            <person name="Segre J.A."/>
            <person name="Kelly M.S."/>
            <person name="Lemon K.P."/>
        </authorList>
    </citation>
    <scope>NUCLEOTIDE SEQUENCE [LARGE SCALE GENOMIC DNA]</scope>
    <source>
        <strain evidence="1 2">KPL3802</strain>
    </source>
</reference>
<organism evidence="1 2">
    <name type="scientific">Corynebacterium accolens</name>
    <dbReference type="NCBI Taxonomy" id="38284"/>
    <lineage>
        <taxon>Bacteria</taxon>
        <taxon>Bacillati</taxon>
        <taxon>Actinomycetota</taxon>
        <taxon>Actinomycetes</taxon>
        <taxon>Mycobacteriales</taxon>
        <taxon>Corynebacteriaceae</taxon>
        <taxon>Corynebacterium</taxon>
    </lineage>
</organism>
<dbReference type="Gene3D" id="2.40.400.10">
    <property type="entry name" value="Acetoacetate decarboxylase-like"/>
    <property type="match status" value="1"/>
</dbReference>
<gene>
    <name evidence="1" type="ORF">QPX34_11620</name>
</gene>
<evidence type="ECO:0000313" key="1">
    <source>
        <dbReference type="EMBL" id="MDK4248649.1"/>
    </source>
</evidence>
<dbReference type="SUPFAM" id="SSF160104">
    <property type="entry name" value="Acetoacetate decarboxylase-like"/>
    <property type="match status" value="1"/>
</dbReference>
<evidence type="ECO:0000313" key="2">
    <source>
        <dbReference type="Proteomes" id="UP001239414"/>
    </source>
</evidence>
<dbReference type="InterPro" id="IPR023375">
    <property type="entry name" value="ADC_dom_sf"/>
</dbReference>